<evidence type="ECO:0000256" key="1">
    <source>
        <dbReference type="ARBA" id="ARBA00007409"/>
    </source>
</evidence>
<dbReference type="PANTHER" id="PTHR44051">
    <property type="entry name" value="GLUTATHIONE S-TRANSFERASE-RELATED"/>
    <property type="match status" value="1"/>
</dbReference>
<feature type="domain" description="GST N-terminal" evidence="2">
    <location>
        <begin position="4"/>
        <end position="92"/>
    </location>
</feature>
<dbReference type="InterPro" id="IPR010987">
    <property type="entry name" value="Glutathione-S-Trfase_C-like"/>
</dbReference>
<proteinExistence type="inferred from homology"/>
<dbReference type="InterPro" id="IPR004045">
    <property type="entry name" value="Glutathione_S-Trfase_N"/>
</dbReference>
<dbReference type="Proteomes" id="UP000013776">
    <property type="component" value="Unassembled WGS sequence"/>
</dbReference>
<gene>
    <name evidence="4" type="ORF">TAPDE_004828</name>
</gene>
<dbReference type="CDD" id="cd03048">
    <property type="entry name" value="GST_N_Ure2p_like"/>
    <property type="match status" value="1"/>
</dbReference>
<dbReference type="InterPro" id="IPR036249">
    <property type="entry name" value="Thioredoxin-like_sf"/>
</dbReference>
<dbReference type="VEuPathDB" id="FungiDB:TAPDE_004828"/>
<dbReference type="eggNOG" id="KOG0867">
    <property type="taxonomic scope" value="Eukaryota"/>
</dbReference>
<comment type="caution">
    <text evidence="4">The sequence shown here is derived from an EMBL/GenBank/DDBJ whole genome shotgun (WGS) entry which is preliminary data.</text>
</comment>
<organism evidence="4 5">
    <name type="scientific">Taphrina deformans (strain PYCC 5710 / ATCC 11124 / CBS 356.35 / IMI 108563 / JCM 9778 / NBRC 8474)</name>
    <name type="common">Peach leaf curl fungus</name>
    <name type="synonym">Lalaria deformans</name>
    <dbReference type="NCBI Taxonomy" id="1097556"/>
    <lineage>
        <taxon>Eukaryota</taxon>
        <taxon>Fungi</taxon>
        <taxon>Dikarya</taxon>
        <taxon>Ascomycota</taxon>
        <taxon>Taphrinomycotina</taxon>
        <taxon>Taphrinomycetes</taxon>
        <taxon>Taphrinales</taxon>
        <taxon>Taphrinaceae</taxon>
        <taxon>Taphrina</taxon>
    </lineage>
</organism>
<dbReference type="PANTHER" id="PTHR44051:SF3">
    <property type="entry name" value="TRANSCRIPTIONAL REGULATOR URE2"/>
    <property type="match status" value="1"/>
</dbReference>
<dbReference type="InterPro" id="IPR040079">
    <property type="entry name" value="Glutathione_S-Trfase"/>
</dbReference>
<protein>
    <recommendedName>
        <fullName evidence="6">Glutathione S-transferase</fullName>
    </recommendedName>
</protein>
<dbReference type="SFLD" id="SFLDS00019">
    <property type="entry name" value="Glutathione_Transferase_(cytos"/>
    <property type="match status" value="1"/>
</dbReference>
<evidence type="ECO:0000259" key="3">
    <source>
        <dbReference type="PROSITE" id="PS50405"/>
    </source>
</evidence>
<comment type="similarity">
    <text evidence="1">Belongs to the GST superfamily.</text>
</comment>
<dbReference type="EMBL" id="CAHR02000229">
    <property type="protein sequence ID" value="CCG84377.1"/>
    <property type="molecule type" value="Genomic_DNA"/>
</dbReference>
<dbReference type="InterPro" id="IPR036282">
    <property type="entry name" value="Glutathione-S-Trfase_C_sf"/>
</dbReference>
<reference evidence="4 5" key="1">
    <citation type="journal article" date="2013" name="MBio">
        <title>Genome sequencing of the plant pathogen Taphrina deformans, the causal agent of peach leaf curl.</title>
        <authorList>
            <person name="Cisse O.H."/>
            <person name="Almeida J.M.G.C.F."/>
            <person name="Fonseca A."/>
            <person name="Kumar A.A."/>
            <person name="Salojaervi J."/>
            <person name="Overmyer K."/>
            <person name="Hauser P.M."/>
            <person name="Pagni M."/>
        </authorList>
    </citation>
    <scope>NUCLEOTIDE SEQUENCE [LARGE SCALE GENOMIC DNA]</scope>
    <source>
        <strain evidence="5">PYCC 5710 / ATCC 11124 / CBS 356.35 / IMI 108563 / JCM 9778 / NBRC 8474</strain>
    </source>
</reference>
<dbReference type="Gene3D" id="3.40.30.10">
    <property type="entry name" value="Glutaredoxin"/>
    <property type="match status" value="1"/>
</dbReference>
<dbReference type="SUPFAM" id="SSF52833">
    <property type="entry name" value="Thioredoxin-like"/>
    <property type="match status" value="1"/>
</dbReference>
<name>R4XET9_TAPDE</name>
<dbReference type="Pfam" id="PF00043">
    <property type="entry name" value="GST_C"/>
    <property type="match status" value="1"/>
</dbReference>
<dbReference type="SUPFAM" id="SSF47616">
    <property type="entry name" value="GST C-terminal domain-like"/>
    <property type="match status" value="1"/>
</dbReference>
<dbReference type="STRING" id="1097556.R4XET9"/>
<accession>R4XET9</accession>
<evidence type="ECO:0008006" key="6">
    <source>
        <dbReference type="Google" id="ProtNLM"/>
    </source>
</evidence>
<dbReference type="SFLD" id="SFLDG00358">
    <property type="entry name" value="Main_(cytGST)"/>
    <property type="match status" value="1"/>
</dbReference>
<keyword evidence="5" id="KW-1185">Reference proteome</keyword>
<dbReference type="PROSITE" id="PS50404">
    <property type="entry name" value="GST_NTER"/>
    <property type="match status" value="1"/>
</dbReference>
<dbReference type="SFLD" id="SFLDG01151">
    <property type="entry name" value="Main.2:_Nu-like"/>
    <property type="match status" value="1"/>
</dbReference>
<sequence>MSKKQITLYSDELGPNGWKVAMVLNELGIPYETVLVDVFSSGSGMSKGEFTETINPNGRIPAIVDHLDDGDFVLWESVAIIGYLVSRYDAAHTYSFTGPRETAEMNQWLLYQASGQGPYFGQASWFVYYHPEKNLTSVIQRYRDEVRRVNGVLDGVLRKNGGWLVGGKCSVADLAFVIWTDVVVNWKPVMGDDFDLAKEAPAVHRWFNQMMALPGVDSVRRQREAAKMRFKA</sequence>
<feature type="domain" description="GST C-terminal" evidence="3">
    <location>
        <begin position="98"/>
        <end position="232"/>
    </location>
</feature>
<dbReference type="InterPro" id="IPR004046">
    <property type="entry name" value="GST_C"/>
</dbReference>
<dbReference type="Gene3D" id="1.20.1050.10">
    <property type="match status" value="1"/>
</dbReference>
<evidence type="ECO:0000313" key="5">
    <source>
        <dbReference type="Proteomes" id="UP000013776"/>
    </source>
</evidence>
<dbReference type="PROSITE" id="PS50405">
    <property type="entry name" value="GST_CTER"/>
    <property type="match status" value="1"/>
</dbReference>
<dbReference type="Pfam" id="PF13409">
    <property type="entry name" value="GST_N_2"/>
    <property type="match status" value="1"/>
</dbReference>
<evidence type="ECO:0000259" key="2">
    <source>
        <dbReference type="PROSITE" id="PS50404"/>
    </source>
</evidence>
<dbReference type="OrthoDB" id="422574at2759"/>
<evidence type="ECO:0000313" key="4">
    <source>
        <dbReference type="EMBL" id="CCG84377.1"/>
    </source>
</evidence>
<dbReference type="AlphaFoldDB" id="R4XET9"/>